<accession>A0ABP8L900</accession>
<dbReference type="RefSeq" id="WP_345216115.1">
    <property type="nucleotide sequence ID" value="NZ_BAABGN010000008.1"/>
</dbReference>
<name>A0ABP8L900_9MICO</name>
<dbReference type="PANTHER" id="PTHR42951:SF4">
    <property type="entry name" value="ACYL-COENZYME A THIOESTERASE MBLAC2"/>
    <property type="match status" value="1"/>
</dbReference>
<dbReference type="InterPro" id="IPR036866">
    <property type="entry name" value="RibonucZ/Hydroxyglut_hydro"/>
</dbReference>
<proteinExistence type="predicted"/>
<gene>
    <name evidence="2" type="ORF">GCM10023169_20020</name>
</gene>
<dbReference type="SMART" id="SM00849">
    <property type="entry name" value="Lactamase_B"/>
    <property type="match status" value="1"/>
</dbReference>
<dbReference type="EMBL" id="BAABGN010000008">
    <property type="protein sequence ID" value="GAA4423870.1"/>
    <property type="molecule type" value="Genomic_DNA"/>
</dbReference>
<evidence type="ECO:0000313" key="3">
    <source>
        <dbReference type="Proteomes" id="UP001500622"/>
    </source>
</evidence>
<dbReference type="InterPro" id="IPR001279">
    <property type="entry name" value="Metallo-B-lactamas"/>
</dbReference>
<evidence type="ECO:0000259" key="1">
    <source>
        <dbReference type="SMART" id="SM00849"/>
    </source>
</evidence>
<reference evidence="3" key="1">
    <citation type="journal article" date="2019" name="Int. J. Syst. Evol. Microbiol.">
        <title>The Global Catalogue of Microorganisms (GCM) 10K type strain sequencing project: providing services to taxonomists for standard genome sequencing and annotation.</title>
        <authorList>
            <consortium name="The Broad Institute Genomics Platform"/>
            <consortium name="The Broad Institute Genome Sequencing Center for Infectious Disease"/>
            <person name="Wu L."/>
            <person name="Ma J."/>
        </authorList>
    </citation>
    <scope>NUCLEOTIDE SEQUENCE [LARGE SCALE GENOMIC DNA]</scope>
    <source>
        <strain evidence="3">JCM 17810</strain>
    </source>
</reference>
<dbReference type="PANTHER" id="PTHR42951">
    <property type="entry name" value="METALLO-BETA-LACTAMASE DOMAIN-CONTAINING"/>
    <property type="match status" value="1"/>
</dbReference>
<feature type="domain" description="Metallo-beta-lactamase" evidence="1">
    <location>
        <begin position="24"/>
        <end position="214"/>
    </location>
</feature>
<organism evidence="2 3">
    <name type="scientific">Georgenia halophila</name>
    <dbReference type="NCBI Taxonomy" id="620889"/>
    <lineage>
        <taxon>Bacteria</taxon>
        <taxon>Bacillati</taxon>
        <taxon>Actinomycetota</taxon>
        <taxon>Actinomycetes</taxon>
        <taxon>Micrococcales</taxon>
        <taxon>Bogoriellaceae</taxon>
        <taxon>Georgenia</taxon>
    </lineage>
</organism>
<comment type="caution">
    <text evidence="2">The sequence shown here is derived from an EMBL/GenBank/DDBJ whole genome shotgun (WGS) entry which is preliminary data.</text>
</comment>
<dbReference type="Proteomes" id="UP001500622">
    <property type="component" value="Unassembled WGS sequence"/>
</dbReference>
<keyword evidence="3" id="KW-1185">Reference proteome</keyword>
<dbReference type="CDD" id="cd16282">
    <property type="entry name" value="metallo-hydrolase-like_MBL-fold"/>
    <property type="match status" value="1"/>
</dbReference>
<protein>
    <submittedName>
        <fullName evidence="2">MBL fold metallo-hydrolase</fullName>
    </submittedName>
</protein>
<dbReference type="Gene3D" id="3.60.15.10">
    <property type="entry name" value="Ribonuclease Z/Hydroxyacylglutathione hydrolase-like"/>
    <property type="match status" value="1"/>
</dbReference>
<evidence type="ECO:0000313" key="2">
    <source>
        <dbReference type="EMBL" id="GAA4423870.1"/>
    </source>
</evidence>
<dbReference type="SUPFAM" id="SSF56281">
    <property type="entry name" value="Metallo-hydrolase/oxidoreductase"/>
    <property type="match status" value="1"/>
</dbReference>
<dbReference type="Pfam" id="PF00753">
    <property type="entry name" value="Lactamase_B"/>
    <property type="match status" value="1"/>
</dbReference>
<sequence length="238" mass="25437">MDTRTGRWVELAAGVLARRYEELDQTLGVVVGSRSCLVVDTGGDELIGAELAAAVREVTALPWSVVLTHAHFDHHFGTAAFAPCPVWAHERCREALVRDAERDRAAWVAHYREAGDTATAEALQAARGVLPDRLLSSSVEMDLGDRMAVLSHPGPGHTDHDVVVHVPDAGVLFVGDLVEQGAPPSIGPDSDPARWPHALDTLLAMRPRTVVPGHGDPVDAAFVAAQRDELAARAPDRG</sequence>
<dbReference type="InterPro" id="IPR050855">
    <property type="entry name" value="NDM-1-like"/>
</dbReference>